<comment type="caution">
    <text evidence="1">The sequence shown here is derived from an EMBL/GenBank/DDBJ whole genome shotgun (WGS) entry which is preliminary data.</text>
</comment>
<dbReference type="Proteomes" id="UP000318693">
    <property type="component" value="Unassembled WGS sequence"/>
</dbReference>
<proteinExistence type="predicted"/>
<protein>
    <recommendedName>
        <fullName evidence="3">Preprotein translocase subunit SecB</fullName>
    </recommendedName>
</protein>
<accession>A0A552WXZ0</accession>
<dbReference type="RefSeq" id="WP_143416491.1">
    <property type="nucleotide sequence ID" value="NZ_VJXR01000001.1"/>
</dbReference>
<dbReference type="AlphaFoldDB" id="A0A552WXZ0"/>
<dbReference type="EMBL" id="VJXR01000001">
    <property type="protein sequence ID" value="TRW47536.1"/>
    <property type="molecule type" value="Genomic_DNA"/>
</dbReference>
<keyword evidence="2" id="KW-1185">Reference proteome</keyword>
<evidence type="ECO:0008006" key="3">
    <source>
        <dbReference type="Google" id="ProtNLM"/>
    </source>
</evidence>
<reference evidence="1 2" key="1">
    <citation type="submission" date="2019-07" db="EMBL/GenBank/DDBJ databases">
        <title>Georgenia wutianyii sp. nov. and Georgenia *** sp. nov. isolated from plateau pika (Ochotona curzoniae) in the Qinghai-Tibet plateau of China.</title>
        <authorList>
            <person name="Tian Z."/>
        </authorList>
    </citation>
    <scope>NUCLEOTIDE SEQUENCE [LARGE SCALE GENOMIC DNA]</scope>
    <source>
        <strain evidence="1 2">Z446</strain>
    </source>
</reference>
<name>A0A552WXZ0_9MICO</name>
<sequence>MADEAPKEPRLVETLEELVQLTELVGITVYEQSAKRVENQVDEDEESAPRIEVLVRALEDGIEPRFKLVFEGPGFVLTTDLALHYQDREQITIDERVVPEFLNDVAFMSAYPFLREGIMTSAARLGVQPPLLGLVRRGEIEFTQGPSSDDNTGEPATK</sequence>
<evidence type="ECO:0000313" key="2">
    <source>
        <dbReference type="Proteomes" id="UP000318693"/>
    </source>
</evidence>
<evidence type="ECO:0000313" key="1">
    <source>
        <dbReference type="EMBL" id="TRW47536.1"/>
    </source>
</evidence>
<gene>
    <name evidence="1" type="ORF">FJ693_00015</name>
</gene>
<organism evidence="1 2">
    <name type="scientific">Georgenia yuyongxinii</name>
    <dbReference type="NCBI Taxonomy" id="2589797"/>
    <lineage>
        <taxon>Bacteria</taxon>
        <taxon>Bacillati</taxon>
        <taxon>Actinomycetota</taxon>
        <taxon>Actinomycetes</taxon>
        <taxon>Micrococcales</taxon>
        <taxon>Bogoriellaceae</taxon>
        <taxon>Georgenia</taxon>
    </lineage>
</organism>